<name>A0ABV4NPP4_9GAMM</name>
<keyword evidence="4" id="KW-1185">Reference proteome</keyword>
<evidence type="ECO:0000256" key="1">
    <source>
        <dbReference type="SAM" id="MobiDB-lite"/>
    </source>
</evidence>
<accession>A0ABV4NPP4</accession>
<feature type="compositionally biased region" description="Basic residues" evidence="1">
    <location>
        <begin position="125"/>
        <end position="152"/>
    </location>
</feature>
<feature type="chain" id="PRO_5046436819" evidence="2">
    <location>
        <begin position="23"/>
        <end position="252"/>
    </location>
</feature>
<keyword evidence="2" id="KW-0732">Signal</keyword>
<proteinExistence type="predicted"/>
<sequence>MRQLTTAIATAGLLLLATPALSEAHRGYQRAIDHDQHGQGRAQREQRHFERGHDKHHKKHHNREHERQLRKQERREEHRQERRQERREERRQERRQERREERRQERKHRREVRHAYKDGYSKGYNRGHRKGHRHEHRAVHRPHYRHGHRGHRPHWRPAHYGYGYRWRHLPQNIVSVSIGAAGFYYSEGIFYRPASHGYVVTRPPHGAIVHSLPASALTVVVGGYNYYVAYDTYYQWDQARRGYRVVPNPGLL</sequence>
<evidence type="ECO:0000313" key="3">
    <source>
        <dbReference type="EMBL" id="MFA0791058.1"/>
    </source>
</evidence>
<dbReference type="Proteomes" id="UP001569414">
    <property type="component" value="Unassembled WGS sequence"/>
</dbReference>
<feature type="region of interest" description="Disordered" evidence="1">
    <location>
        <begin position="32"/>
        <end position="152"/>
    </location>
</feature>
<feature type="compositionally biased region" description="Basic and acidic residues" evidence="1">
    <location>
        <begin position="63"/>
        <end position="104"/>
    </location>
</feature>
<gene>
    <name evidence="3" type="ORF">ACCI51_10920</name>
</gene>
<organism evidence="3 4">
    <name type="scientific">Microbulbifer echini</name>
    <dbReference type="NCBI Taxonomy" id="1529067"/>
    <lineage>
        <taxon>Bacteria</taxon>
        <taxon>Pseudomonadati</taxon>
        <taxon>Pseudomonadota</taxon>
        <taxon>Gammaproteobacteria</taxon>
        <taxon>Cellvibrionales</taxon>
        <taxon>Microbulbiferaceae</taxon>
        <taxon>Microbulbifer</taxon>
    </lineage>
</organism>
<comment type="caution">
    <text evidence="3">The sequence shown here is derived from an EMBL/GenBank/DDBJ whole genome shotgun (WGS) entry which is preliminary data.</text>
</comment>
<evidence type="ECO:0000313" key="4">
    <source>
        <dbReference type="Proteomes" id="UP001569414"/>
    </source>
</evidence>
<dbReference type="RefSeq" id="WP_371843574.1">
    <property type="nucleotide sequence ID" value="NZ_JBGMEL010000009.1"/>
</dbReference>
<dbReference type="EMBL" id="JBGMEL010000009">
    <property type="protein sequence ID" value="MFA0791058.1"/>
    <property type="molecule type" value="Genomic_DNA"/>
</dbReference>
<dbReference type="InterPro" id="IPR045398">
    <property type="entry name" value="DUF6515"/>
</dbReference>
<dbReference type="Pfam" id="PF20125">
    <property type="entry name" value="DUF6515"/>
    <property type="match status" value="1"/>
</dbReference>
<reference evidence="3 4" key="1">
    <citation type="submission" date="2024-08" db="EMBL/GenBank/DDBJ databases">
        <authorList>
            <person name="Ishaq N."/>
        </authorList>
    </citation>
    <scope>NUCLEOTIDE SEQUENCE [LARGE SCALE GENOMIC DNA]</scope>
    <source>
        <strain evidence="3 4">JCM 30400</strain>
    </source>
</reference>
<evidence type="ECO:0000256" key="2">
    <source>
        <dbReference type="SAM" id="SignalP"/>
    </source>
</evidence>
<protein>
    <submittedName>
        <fullName evidence="3">DUF6515 family protein</fullName>
    </submittedName>
</protein>
<feature type="signal peptide" evidence="2">
    <location>
        <begin position="1"/>
        <end position="22"/>
    </location>
</feature>
<feature type="compositionally biased region" description="Basic and acidic residues" evidence="1">
    <location>
        <begin position="32"/>
        <end position="53"/>
    </location>
</feature>